<keyword evidence="2" id="KW-1185">Reference proteome</keyword>
<accession>A0AAN7HH58</accession>
<dbReference type="Gene3D" id="1.10.510.10">
    <property type="entry name" value="Transferase(Phosphotransferase) domain 1"/>
    <property type="match status" value="1"/>
</dbReference>
<dbReference type="EMBL" id="MU857620">
    <property type="protein sequence ID" value="KAK4249706.1"/>
    <property type="molecule type" value="Genomic_DNA"/>
</dbReference>
<proteinExistence type="predicted"/>
<dbReference type="SUPFAM" id="SSF56112">
    <property type="entry name" value="Protein kinase-like (PK-like)"/>
    <property type="match status" value="1"/>
</dbReference>
<reference evidence="1" key="1">
    <citation type="journal article" date="2023" name="Mol. Phylogenet. Evol.">
        <title>Genome-scale phylogeny and comparative genomics of the fungal order Sordariales.</title>
        <authorList>
            <person name="Hensen N."/>
            <person name="Bonometti L."/>
            <person name="Westerberg I."/>
            <person name="Brannstrom I.O."/>
            <person name="Guillou S."/>
            <person name="Cros-Aarteil S."/>
            <person name="Calhoun S."/>
            <person name="Haridas S."/>
            <person name="Kuo A."/>
            <person name="Mondo S."/>
            <person name="Pangilinan J."/>
            <person name="Riley R."/>
            <person name="LaButti K."/>
            <person name="Andreopoulos B."/>
            <person name="Lipzen A."/>
            <person name="Chen C."/>
            <person name="Yan M."/>
            <person name="Daum C."/>
            <person name="Ng V."/>
            <person name="Clum A."/>
            <person name="Steindorff A."/>
            <person name="Ohm R.A."/>
            <person name="Martin F."/>
            <person name="Silar P."/>
            <person name="Natvig D.O."/>
            <person name="Lalanne C."/>
            <person name="Gautier V."/>
            <person name="Ament-Velasquez S.L."/>
            <person name="Kruys A."/>
            <person name="Hutchinson M.I."/>
            <person name="Powell A.J."/>
            <person name="Barry K."/>
            <person name="Miller A.N."/>
            <person name="Grigoriev I.V."/>
            <person name="Debuchy R."/>
            <person name="Gladieux P."/>
            <person name="Hiltunen Thoren M."/>
            <person name="Johannesson H."/>
        </authorList>
    </citation>
    <scope>NUCLEOTIDE SEQUENCE</scope>
    <source>
        <strain evidence="1">CBS 359.72</strain>
    </source>
</reference>
<organism evidence="1 2">
    <name type="scientific">Corynascus novoguineensis</name>
    <dbReference type="NCBI Taxonomy" id="1126955"/>
    <lineage>
        <taxon>Eukaryota</taxon>
        <taxon>Fungi</taxon>
        <taxon>Dikarya</taxon>
        <taxon>Ascomycota</taxon>
        <taxon>Pezizomycotina</taxon>
        <taxon>Sordariomycetes</taxon>
        <taxon>Sordariomycetidae</taxon>
        <taxon>Sordariales</taxon>
        <taxon>Chaetomiaceae</taxon>
        <taxon>Corynascus</taxon>
    </lineage>
</organism>
<sequence length="91" mass="10583">SLENWETGLESTNKEQFLQLTATMLQRAPKDRKTWSELLNDPWMTRALLRLSSPMRPSKAASVATIQDEARLVSSDMRGHRLFKKKKWKPI</sequence>
<protein>
    <submittedName>
        <fullName evidence="1">Uncharacterized protein</fullName>
    </submittedName>
</protein>
<gene>
    <name evidence="1" type="ORF">C7999DRAFT_12414</name>
</gene>
<feature type="non-terminal residue" evidence="1">
    <location>
        <position position="1"/>
    </location>
</feature>
<reference evidence="1" key="2">
    <citation type="submission" date="2023-05" db="EMBL/GenBank/DDBJ databases">
        <authorList>
            <consortium name="Lawrence Berkeley National Laboratory"/>
            <person name="Steindorff A."/>
            <person name="Hensen N."/>
            <person name="Bonometti L."/>
            <person name="Westerberg I."/>
            <person name="Brannstrom I.O."/>
            <person name="Guillou S."/>
            <person name="Cros-Aarteil S."/>
            <person name="Calhoun S."/>
            <person name="Haridas S."/>
            <person name="Kuo A."/>
            <person name="Mondo S."/>
            <person name="Pangilinan J."/>
            <person name="Riley R."/>
            <person name="Labutti K."/>
            <person name="Andreopoulos B."/>
            <person name="Lipzen A."/>
            <person name="Chen C."/>
            <person name="Yanf M."/>
            <person name="Daum C."/>
            <person name="Ng V."/>
            <person name="Clum A."/>
            <person name="Ohm R."/>
            <person name="Martin F."/>
            <person name="Silar P."/>
            <person name="Natvig D."/>
            <person name="Lalanne C."/>
            <person name="Gautier V."/>
            <person name="Ament-Velasquez S.L."/>
            <person name="Kruys A."/>
            <person name="Hutchinson M.I."/>
            <person name="Powell A.J."/>
            <person name="Barry K."/>
            <person name="Miller A.N."/>
            <person name="Grigoriev I.V."/>
            <person name="Debuchy R."/>
            <person name="Gladieux P."/>
            <person name="Thoren M.H."/>
            <person name="Johannesson H."/>
        </authorList>
    </citation>
    <scope>NUCLEOTIDE SEQUENCE</scope>
    <source>
        <strain evidence="1">CBS 359.72</strain>
    </source>
</reference>
<dbReference type="Proteomes" id="UP001303647">
    <property type="component" value="Unassembled WGS sequence"/>
</dbReference>
<name>A0AAN7HH58_9PEZI</name>
<comment type="caution">
    <text evidence="1">The sequence shown here is derived from an EMBL/GenBank/DDBJ whole genome shotgun (WGS) entry which is preliminary data.</text>
</comment>
<dbReference type="InterPro" id="IPR011009">
    <property type="entry name" value="Kinase-like_dom_sf"/>
</dbReference>
<evidence type="ECO:0000313" key="1">
    <source>
        <dbReference type="EMBL" id="KAK4249706.1"/>
    </source>
</evidence>
<evidence type="ECO:0000313" key="2">
    <source>
        <dbReference type="Proteomes" id="UP001303647"/>
    </source>
</evidence>
<dbReference type="AlphaFoldDB" id="A0AAN7HH58"/>